<evidence type="ECO:0000256" key="1">
    <source>
        <dbReference type="SAM" id="SignalP"/>
    </source>
</evidence>
<reference evidence="2 3" key="1">
    <citation type="submission" date="2019-01" db="EMBL/GenBank/DDBJ databases">
        <title>A draft genome assembly of the solar-powered sea slug Elysia chlorotica.</title>
        <authorList>
            <person name="Cai H."/>
            <person name="Li Q."/>
            <person name="Fang X."/>
            <person name="Li J."/>
            <person name="Curtis N.E."/>
            <person name="Altenburger A."/>
            <person name="Shibata T."/>
            <person name="Feng M."/>
            <person name="Maeda T."/>
            <person name="Schwartz J.A."/>
            <person name="Shigenobu S."/>
            <person name="Lundholm N."/>
            <person name="Nishiyama T."/>
            <person name="Yang H."/>
            <person name="Hasebe M."/>
            <person name="Li S."/>
            <person name="Pierce S.K."/>
            <person name="Wang J."/>
        </authorList>
    </citation>
    <scope>NUCLEOTIDE SEQUENCE [LARGE SCALE GENOMIC DNA]</scope>
    <source>
        <strain evidence="2">EC2010</strain>
        <tissue evidence="2">Whole organism of an adult</tissue>
    </source>
</reference>
<organism evidence="2 3">
    <name type="scientific">Elysia chlorotica</name>
    <name type="common">Eastern emerald elysia</name>
    <name type="synonym">Sea slug</name>
    <dbReference type="NCBI Taxonomy" id="188477"/>
    <lineage>
        <taxon>Eukaryota</taxon>
        <taxon>Metazoa</taxon>
        <taxon>Spiralia</taxon>
        <taxon>Lophotrochozoa</taxon>
        <taxon>Mollusca</taxon>
        <taxon>Gastropoda</taxon>
        <taxon>Heterobranchia</taxon>
        <taxon>Euthyneura</taxon>
        <taxon>Panpulmonata</taxon>
        <taxon>Sacoglossa</taxon>
        <taxon>Placobranchoidea</taxon>
        <taxon>Plakobranchidae</taxon>
        <taxon>Elysia</taxon>
    </lineage>
</organism>
<dbReference type="AlphaFoldDB" id="A0A3S1A156"/>
<evidence type="ECO:0000313" key="3">
    <source>
        <dbReference type="Proteomes" id="UP000271974"/>
    </source>
</evidence>
<comment type="caution">
    <text evidence="2">The sequence shown here is derived from an EMBL/GenBank/DDBJ whole genome shotgun (WGS) entry which is preliminary data.</text>
</comment>
<gene>
    <name evidence="2" type="ORF">EGW08_004191</name>
</gene>
<dbReference type="EMBL" id="RQTK01000094">
    <property type="protein sequence ID" value="RUS88025.1"/>
    <property type="molecule type" value="Genomic_DNA"/>
</dbReference>
<name>A0A3S1A156_ELYCH</name>
<evidence type="ECO:0008006" key="4">
    <source>
        <dbReference type="Google" id="ProtNLM"/>
    </source>
</evidence>
<keyword evidence="3" id="KW-1185">Reference proteome</keyword>
<dbReference type="Proteomes" id="UP000271974">
    <property type="component" value="Unassembled WGS sequence"/>
</dbReference>
<protein>
    <recommendedName>
        <fullName evidence="4">Secreted protein</fullName>
    </recommendedName>
</protein>
<evidence type="ECO:0000313" key="2">
    <source>
        <dbReference type="EMBL" id="RUS88025.1"/>
    </source>
</evidence>
<accession>A0A3S1A156</accession>
<feature type="signal peptide" evidence="1">
    <location>
        <begin position="1"/>
        <end position="18"/>
    </location>
</feature>
<keyword evidence="1" id="KW-0732">Signal</keyword>
<sequence length="124" mass="13979">MVLLRAIYLAMFSRVALSRRVFPTRVISSSVVFRFRSSSRVRPPAWVTPTPLRSRAVTLVLLWRPVAMALTPGSPSRLWSKVKVSRVVFLARASPMAVHPVSLMAWLEERVRVSTSMGDRSSLE</sequence>
<proteinExistence type="predicted"/>
<feature type="chain" id="PRO_5018526611" description="Secreted protein" evidence="1">
    <location>
        <begin position="19"/>
        <end position="124"/>
    </location>
</feature>